<name>A0AAN8I8S8_9EURO</name>
<protein>
    <recommendedName>
        <fullName evidence="3">Tubulin-specific chaperone A</fullName>
    </recommendedName>
</protein>
<sequence length="121" mass="13700">MPPSQIQIATSALQRLLKEEASYHKELESQKKRIAELEKQTDDQDENRDFKLKQEKQALEETNAVFPSLRERIANSREKLQAQLESTSDEAEVEKAKEVLASAMEQQKGDPDSAHPSGPPQ</sequence>
<comment type="similarity">
    <text evidence="1 3">Belongs to the TBCA family.</text>
</comment>
<evidence type="ECO:0000313" key="5">
    <source>
        <dbReference type="EMBL" id="KAK5953315.1"/>
    </source>
</evidence>
<keyword evidence="2 3" id="KW-0143">Chaperone</keyword>
<dbReference type="GO" id="GO:0005874">
    <property type="term" value="C:microtubule"/>
    <property type="evidence" value="ECO:0007669"/>
    <property type="project" value="UniProtKB-KW"/>
</dbReference>
<feature type="region of interest" description="Disordered" evidence="4">
    <location>
        <begin position="99"/>
        <end position="121"/>
    </location>
</feature>
<keyword evidence="6" id="KW-1185">Reference proteome</keyword>
<dbReference type="Pfam" id="PF02970">
    <property type="entry name" value="TBCA"/>
    <property type="match status" value="1"/>
</dbReference>
<keyword evidence="3" id="KW-0493">Microtubule</keyword>
<comment type="caution">
    <text evidence="5">The sequence shown here is derived from an EMBL/GenBank/DDBJ whole genome shotgun (WGS) entry which is preliminary data.</text>
</comment>
<dbReference type="GO" id="GO:0007023">
    <property type="term" value="P:post-chaperonin tubulin folding pathway"/>
    <property type="evidence" value="ECO:0007669"/>
    <property type="project" value="UniProtKB-UniRule"/>
</dbReference>
<evidence type="ECO:0000256" key="1">
    <source>
        <dbReference type="ARBA" id="ARBA00006806"/>
    </source>
</evidence>
<evidence type="ECO:0000256" key="4">
    <source>
        <dbReference type="SAM" id="MobiDB-lite"/>
    </source>
</evidence>
<feature type="region of interest" description="Disordered" evidence="4">
    <location>
        <begin position="34"/>
        <end position="63"/>
    </location>
</feature>
<comment type="subcellular location">
    <subcellularLocation>
        <location evidence="3">Cytoplasm</location>
        <location evidence="3">Cytoskeleton</location>
    </subcellularLocation>
</comment>
<dbReference type="GO" id="GO:0005829">
    <property type="term" value="C:cytosol"/>
    <property type="evidence" value="ECO:0007669"/>
    <property type="project" value="TreeGrafter"/>
</dbReference>
<dbReference type="InterPro" id="IPR036126">
    <property type="entry name" value="TBCA_sf"/>
</dbReference>
<reference evidence="5 6" key="1">
    <citation type="submission" date="2022-12" db="EMBL/GenBank/DDBJ databases">
        <title>Genomic features and morphological characterization of a novel Knufia sp. strain isolated from spacecraft assembly facility.</title>
        <authorList>
            <person name="Teixeira M."/>
            <person name="Chander A.M."/>
            <person name="Stajich J.E."/>
            <person name="Venkateswaran K."/>
        </authorList>
    </citation>
    <scope>NUCLEOTIDE SEQUENCE [LARGE SCALE GENOMIC DNA]</scope>
    <source>
        <strain evidence="5 6">FJI-L2-BK-P2</strain>
    </source>
</reference>
<feature type="compositionally biased region" description="Basic and acidic residues" evidence="4">
    <location>
        <begin position="34"/>
        <end position="59"/>
    </location>
</feature>
<organism evidence="5 6">
    <name type="scientific">Knufia fluminis</name>
    <dbReference type="NCBI Taxonomy" id="191047"/>
    <lineage>
        <taxon>Eukaryota</taxon>
        <taxon>Fungi</taxon>
        <taxon>Dikarya</taxon>
        <taxon>Ascomycota</taxon>
        <taxon>Pezizomycotina</taxon>
        <taxon>Eurotiomycetes</taxon>
        <taxon>Chaetothyriomycetidae</taxon>
        <taxon>Chaetothyriales</taxon>
        <taxon>Trichomeriaceae</taxon>
        <taxon>Knufia</taxon>
    </lineage>
</organism>
<dbReference type="Gene3D" id="1.20.58.90">
    <property type="match status" value="1"/>
</dbReference>
<dbReference type="GO" id="GO:0048487">
    <property type="term" value="F:beta-tubulin binding"/>
    <property type="evidence" value="ECO:0007669"/>
    <property type="project" value="InterPro"/>
</dbReference>
<dbReference type="GO" id="GO:0007021">
    <property type="term" value="P:tubulin complex assembly"/>
    <property type="evidence" value="ECO:0007669"/>
    <property type="project" value="UniProtKB-UniRule"/>
</dbReference>
<dbReference type="InterPro" id="IPR004226">
    <property type="entry name" value="TBCA"/>
</dbReference>
<evidence type="ECO:0000313" key="6">
    <source>
        <dbReference type="Proteomes" id="UP001316803"/>
    </source>
</evidence>
<comment type="subunit">
    <text evidence="3">Supercomplex made of cofactors A to E. Cofactors A and D function by capturing and stabilizing tubulin in a quasi-native conformation. Cofactor E binds to the cofactor D-tubulin complex; interaction with cofactor C then causes the release of tubulin polypeptides that are committed to the native state.</text>
</comment>
<accession>A0AAN8I8S8</accession>
<dbReference type="PANTHER" id="PTHR21500:SF0">
    <property type="entry name" value="TUBULIN-SPECIFIC CHAPERONE A"/>
    <property type="match status" value="1"/>
</dbReference>
<evidence type="ECO:0000256" key="2">
    <source>
        <dbReference type="ARBA" id="ARBA00023186"/>
    </source>
</evidence>
<dbReference type="EMBL" id="JAKLMC020000012">
    <property type="protein sequence ID" value="KAK5953315.1"/>
    <property type="molecule type" value="Genomic_DNA"/>
</dbReference>
<proteinExistence type="inferred from homology"/>
<evidence type="ECO:0000256" key="3">
    <source>
        <dbReference type="RuleBase" id="RU364030"/>
    </source>
</evidence>
<dbReference type="SUPFAM" id="SSF46988">
    <property type="entry name" value="Tubulin chaperone cofactor A"/>
    <property type="match status" value="1"/>
</dbReference>
<dbReference type="AlphaFoldDB" id="A0AAN8I8S8"/>
<dbReference type="PANTHER" id="PTHR21500">
    <property type="entry name" value="TUBULIN-SPECIFIC CHAPERONE A"/>
    <property type="match status" value="1"/>
</dbReference>
<gene>
    <name evidence="5" type="primary">RBL2</name>
    <name evidence="5" type="ORF">OHC33_005883</name>
</gene>
<dbReference type="Proteomes" id="UP001316803">
    <property type="component" value="Unassembled WGS sequence"/>
</dbReference>
<keyword evidence="3" id="KW-0963">Cytoplasm</keyword>
<keyword evidence="3" id="KW-0206">Cytoskeleton</keyword>